<evidence type="ECO:0000256" key="4">
    <source>
        <dbReference type="ARBA" id="ARBA00023163"/>
    </source>
</evidence>
<evidence type="ECO:0008006" key="9">
    <source>
        <dbReference type="Google" id="ProtNLM"/>
    </source>
</evidence>
<dbReference type="CDD" id="cd06171">
    <property type="entry name" value="Sigma70_r4"/>
    <property type="match status" value="1"/>
</dbReference>
<evidence type="ECO:0000256" key="1">
    <source>
        <dbReference type="ARBA" id="ARBA00010641"/>
    </source>
</evidence>
<evidence type="ECO:0000256" key="3">
    <source>
        <dbReference type="ARBA" id="ARBA00023082"/>
    </source>
</evidence>
<dbReference type="InterPro" id="IPR013249">
    <property type="entry name" value="RNA_pol_sigma70_r4_t2"/>
</dbReference>
<reference evidence="7 8" key="1">
    <citation type="submission" date="2014-09" db="EMBL/GenBank/DDBJ databases">
        <title>Draft Genome Sequence of Draconibacterium sp. JN14CK-3.</title>
        <authorList>
            <person name="Dong C."/>
            <person name="Lai Q."/>
            <person name="Shao Z."/>
        </authorList>
    </citation>
    <scope>NUCLEOTIDE SEQUENCE [LARGE SCALE GENOMIC DNA]</scope>
    <source>
        <strain evidence="7 8">JN14CK-3</strain>
    </source>
</reference>
<dbReference type="Pfam" id="PF04542">
    <property type="entry name" value="Sigma70_r2"/>
    <property type="match status" value="1"/>
</dbReference>
<dbReference type="STRING" id="1544798.LH29_21590"/>
<dbReference type="InterPro" id="IPR014284">
    <property type="entry name" value="RNA_pol_sigma-70_dom"/>
</dbReference>
<dbReference type="GO" id="GO:0006352">
    <property type="term" value="P:DNA-templated transcription initiation"/>
    <property type="evidence" value="ECO:0007669"/>
    <property type="project" value="InterPro"/>
</dbReference>
<accession>A0A0D8J651</accession>
<dbReference type="GO" id="GO:0003677">
    <property type="term" value="F:DNA binding"/>
    <property type="evidence" value="ECO:0007669"/>
    <property type="project" value="InterPro"/>
</dbReference>
<dbReference type="Gene3D" id="1.10.10.10">
    <property type="entry name" value="Winged helix-like DNA-binding domain superfamily/Winged helix DNA-binding domain"/>
    <property type="match status" value="1"/>
</dbReference>
<dbReference type="InterPro" id="IPR039425">
    <property type="entry name" value="RNA_pol_sigma-70-like"/>
</dbReference>
<dbReference type="Pfam" id="PF08281">
    <property type="entry name" value="Sigma70_r4_2"/>
    <property type="match status" value="1"/>
</dbReference>
<feature type="domain" description="RNA polymerase sigma factor 70 region 4 type 2" evidence="6">
    <location>
        <begin position="127"/>
        <end position="178"/>
    </location>
</feature>
<comment type="caution">
    <text evidence="7">The sequence shown here is derived from an EMBL/GenBank/DDBJ whole genome shotgun (WGS) entry which is preliminary data.</text>
</comment>
<proteinExistence type="inferred from homology"/>
<dbReference type="PANTHER" id="PTHR43133">
    <property type="entry name" value="RNA POLYMERASE ECF-TYPE SIGMA FACTO"/>
    <property type="match status" value="1"/>
</dbReference>
<evidence type="ECO:0000313" key="7">
    <source>
        <dbReference type="EMBL" id="KJF42377.1"/>
    </source>
</evidence>
<comment type="similarity">
    <text evidence="1">Belongs to the sigma-70 factor family. ECF subfamily.</text>
</comment>
<keyword evidence="8" id="KW-1185">Reference proteome</keyword>
<evidence type="ECO:0000313" key="8">
    <source>
        <dbReference type="Proteomes" id="UP000032544"/>
    </source>
</evidence>
<dbReference type="InterPro" id="IPR036388">
    <property type="entry name" value="WH-like_DNA-bd_sf"/>
</dbReference>
<name>A0A0D8J651_9BACT</name>
<dbReference type="InterPro" id="IPR013324">
    <property type="entry name" value="RNA_pol_sigma_r3/r4-like"/>
</dbReference>
<dbReference type="PATRIC" id="fig|1544798.3.peg.4499"/>
<feature type="domain" description="RNA polymerase sigma-70 region 2" evidence="5">
    <location>
        <begin position="34"/>
        <end position="100"/>
    </location>
</feature>
<dbReference type="AlphaFoldDB" id="A0A0D8J651"/>
<protein>
    <recommendedName>
        <fullName evidence="9">RNA polymerase</fullName>
    </recommendedName>
</protein>
<dbReference type="PANTHER" id="PTHR43133:SF46">
    <property type="entry name" value="RNA POLYMERASE SIGMA-70 FACTOR ECF SUBFAMILY"/>
    <property type="match status" value="1"/>
</dbReference>
<gene>
    <name evidence="7" type="ORF">LH29_21590</name>
</gene>
<keyword evidence="4" id="KW-0804">Transcription</keyword>
<organism evidence="7 8">
    <name type="scientific">Draconibacterium sediminis</name>
    <dbReference type="NCBI Taxonomy" id="1544798"/>
    <lineage>
        <taxon>Bacteria</taxon>
        <taxon>Pseudomonadati</taxon>
        <taxon>Bacteroidota</taxon>
        <taxon>Bacteroidia</taxon>
        <taxon>Marinilabiliales</taxon>
        <taxon>Prolixibacteraceae</taxon>
        <taxon>Draconibacterium</taxon>
    </lineage>
</organism>
<dbReference type="InterPro" id="IPR007627">
    <property type="entry name" value="RNA_pol_sigma70_r2"/>
</dbReference>
<keyword evidence="3" id="KW-0731">Sigma factor</keyword>
<dbReference type="NCBIfam" id="TIGR02937">
    <property type="entry name" value="sigma70-ECF"/>
    <property type="match status" value="1"/>
</dbReference>
<dbReference type="Proteomes" id="UP000032544">
    <property type="component" value="Unassembled WGS sequence"/>
</dbReference>
<dbReference type="SUPFAM" id="SSF88659">
    <property type="entry name" value="Sigma3 and sigma4 domains of RNA polymerase sigma factors"/>
    <property type="match status" value="1"/>
</dbReference>
<evidence type="ECO:0000256" key="2">
    <source>
        <dbReference type="ARBA" id="ARBA00023015"/>
    </source>
</evidence>
<sequence>MNQKNKRLNTLYKNIHQEIIDQCKEGSQKAQFQLYKLYYKAMFSVSLRIVNDQMEAEDVMQEAFLSAFKKIGTYKGEVSFGAWLKRIVVNRSLDYLKKRKVQFEEVNERTTEIADSRMDTCELDAQVLKQAIQELSDGYRVVLSLYLIEGYDHEEISQILGISNSASRTQLLRAKYKLREILRGKEIFSYN</sequence>
<dbReference type="GO" id="GO:0016987">
    <property type="term" value="F:sigma factor activity"/>
    <property type="evidence" value="ECO:0007669"/>
    <property type="project" value="UniProtKB-KW"/>
</dbReference>
<evidence type="ECO:0000259" key="5">
    <source>
        <dbReference type="Pfam" id="PF04542"/>
    </source>
</evidence>
<dbReference type="EMBL" id="JRHC01000006">
    <property type="protein sequence ID" value="KJF42377.1"/>
    <property type="molecule type" value="Genomic_DNA"/>
</dbReference>
<dbReference type="SUPFAM" id="SSF88946">
    <property type="entry name" value="Sigma2 domain of RNA polymerase sigma factors"/>
    <property type="match status" value="1"/>
</dbReference>
<evidence type="ECO:0000259" key="6">
    <source>
        <dbReference type="Pfam" id="PF08281"/>
    </source>
</evidence>
<keyword evidence="2" id="KW-0805">Transcription regulation</keyword>
<dbReference type="InterPro" id="IPR013325">
    <property type="entry name" value="RNA_pol_sigma_r2"/>
</dbReference>
<dbReference type="Gene3D" id="1.10.1740.10">
    <property type="match status" value="1"/>
</dbReference>